<evidence type="ECO:0000313" key="8">
    <source>
        <dbReference type="Proteomes" id="UP000294813"/>
    </source>
</evidence>
<dbReference type="PANTHER" id="PTHR47683:SF2">
    <property type="entry name" value="RNA-BINDING S4 DOMAIN-CONTAINING PROTEIN"/>
    <property type="match status" value="1"/>
</dbReference>
<organism evidence="7 8">
    <name type="scientific">Heliophilum fasciatum</name>
    <dbReference type="NCBI Taxonomy" id="35700"/>
    <lineage>
        <taxon>Bacteria</taxon>
        <taxon>Bacillati</taxon>
        <taxon>Bacillota</taxon>
        <taxon>Clostridia</taxon>
        <taxon>Eubacteriales</taxon>
        <taxon>Heliobacteriaceae</taxon>
        <taxon>Heliophilum</taxon>
    </lineage>
</organism>
<dbReference type="CDD" id="cd00165">
    <property type="entry name" value="S4"/>
    <property type="match status" value="1"/>
</dbReference>
<dbReference type="AlphaFoldDB" id="A0A4V2SWX7"/>
<dbReference type="InterPro" id="IPR006145">
    <property type="entry name" value="PsdUridine_synth_RsuA/RluA"/>
</dbReference>
<dbReference type="FunFam" id="3.10.290.10:FF:000003">
    <property type="entry name" value="Pseudouridine synthase"/>
    <property type="match status" value="1"/>
</dbReference>
<dbReference type="Gene3D" id="3.30.70.580">
    <property type="entry name" value="Pseudouridine synthase I, catalytic domain, N-terminal subdomain"/>
    <property type="match status" value="1"/>
</dbReference>
<dbReference type="EMBL" id="SLXT01000015">
    <property type="protein sequence ID" value="TCP63806.1"/>
    <property type="molecule type" value="Genomic_DNA"/>
</dbReference>
<dbReference type="InterPro" id="IPR000748">
    <property type="entry name" value="PsdUridine_synth_RsuA/RluB/E/F"/>
</dbReference>
<dbReference type="SUPFAM" id="SSF55120">
    <property type="entry name" value="Pseudouridine synthase"/>
    <property type="match status" value="1"/>
</dbReference>
<gene>
    <name evidence="7" type="ORF">EDD73_11552</name>
</gene>
<dbReference type="GO" id="GO:0120159">
    <property type="term" value="F:rRNA pseudouridine synthase activity"/>
    <property type="evidence" value="ECO:0007669"/>
    <property type="project" value="UniProtKB-ARBA"/>
</dbReference>
<dbReference type="SMART" id="SM00363">
    <property type="entry name" value="S4"/>
    <property type="match status" value="1"/>
</dbReference>
<proteinExistence type="inferred from homology"/>
<feature type="domain" description="RNA-binding S4" evidence="6">
    <location>
        <begin position="1"/>
        <end position="57"/>
    </location>
</feature>
<evidence type="ECO:0000256" key="2">
    <source>
        <dbReference type="ARBA" id="ARBA00022884"/>
    </source>
</evidence>
<protein>
    <recommendedName>
        <fullName evidence="5">Pseudouridine synthase</fullName>
        <ecNumber evidence="5">5.4.99.-</ecNumber>
    </recommendedName>
</protein>
<reference evidence="7 8" key="1">
    <citation type="submission" date="2019-03" db="EMBL/GenBank/DDBJ databases">
        <title>Genomic Encyclopedia of Type Strains, Phase IV (KMG-IV): sequencing the most valuable type-strain genomes for metagenomic binning, comparative biology and taxonomic classification.</title>
        <authorList>
            <person name="Goeker M."/>
        </authorList>
    </citation>
    <scope>NUCLEOTIDE SEQUENCE [LARGE SCALE GENOMIC DNA]</scope>
    <source>
        <strain evidence="7 8">DSM 11170</strain>
    </source>
</reference>
<keyword evidence="2 4" id="KW-0694">RNA-binding</keyword>
<keyword evidence="3 5" id="KW-0413">Isomerase</keyword>
<dbReference type="NCBIfam" id="TIGR00093">
    <property type="entry name" value="pseudouridine synthase"/>
    <property type="match status" value="1"/>
</dbReference>
<dbReference type="GO" id="GO:0000455">
    <property type="term" value="P:enzyme-directed rRNA pseudouridine synthesis"/>
    <property type="evidence" value="ECO:0007669"/>
    <property type="project" value="UniProtKB-ARBA"/>
</dbReference>
<dbReference type="Pfam" id="PF00849">
    <property type="entry name" value="PseudoU_synth_2"/>
    <property type="match status" value="1"/>
</dbReference>
<dbReference type="Gene3D" id="3.30.70.1560">
    <property type="entry name" value="Alpha-L RNA-binding motif"/>
    <property type="match status" value="1"/>
</dbReference>
<comment type="similarity">
    <text evidence="1 5">Belongs to the pseudouridine synthase RsuA family.</text>
</comment>
<dbReference type="PROSITE" id="PS50889">
    <property type="entry name" value="S4"/>
    <property type="match status" value="1"/>
</dbReference>
<evidence type="ECO:0000256" key="1">
    <source>
        <dbReference type="ARBA" id="ARBA00008348"/>
    </source>
</evidence>
<evidence type="ECO:0000313" key="7">
    <source>
        <dbReference type="EMBL" id="TCP63806.1"/>
    </source>
</evidence>
<evidence type="ECO:0000256" key="5">
    <source>
        <dbReference type="RuleBase" id="RU003887"/>
    </source>
</evidence>
<keyword evidence="8" id="KW-1185">Reference proteome</keyword>
<dbReference type="EC" id="5.4.99.-" evidence="5"/>
<dbReference type="InterPro" id="IPR050343">
    <property type="entry name" value="RsuA_PseudoU_synthase"/>
</dbReference>
<dbReference type="CDD" id="cd02870">
    <property type="entry name" value="PseudoU_synth_RsuA_like"/>
    <property type="match status" value="1"/>
</dbReference>
<dbReference type="Gene3D" id="3.10.290.10">
    <property type="entry name" value="RNA-binding S4 domain"/>
    <property type="match status" value="1"/>
</dbReference>
<name>A0A4V2SWX7_9FIRM</name>
<evidence type="ECO:0000256" key="4">
    <source>
        <dbReference type="PROSITE-ProRule" id="PRU00182"/>
    </source>
</evidence>
<dbReference type="Proteomes" id="UP000294813">
    <property type="component" value="Unassembled WGS sequence"/>
</dbReference>
<dbReference type="PROSITE" id="PS01149">
    <property type="entry name" value="PSI_RSU"/>
    <property type="match status" value="1"/>
</dbReference>
<dbReference type="InterPro" id="IPR020094">
    <property type="entry name" value="TruA/RsuA/RluB/E/F_N"/>
</dbReference>
<dbReference type="InterPro" id="IPR036986">
    <property type="entry name" value="S4_RNA-bd_sf"/>
</dbReference>
<sequence>MQKVLASYGVASRREAEGMILDGRVRVNGQVVTELGRRVSPEVDLIEVDGRVLESREHFVYYVLHKPIGVVTTVRDPQGRPTVIELVPVRERIYPVGRLDQDTTGVLLLTNDGDLAYRLTHPRYGVQKRYRALVRGVVSEGTLQDLARGVFLEDGVTAPAKVQRMRQEENRTELELTIHEGRNRQVRRMLGVVGHPVISLRRLAFGPIGLGSLLPGQYRALSTQEVKQLQQAAGLTGAPKRTEVRQEES</sequence>
<evidence type="ECO:0000256" key="3">
    <source>
        <dbReference type="ARBA" id="ARBA00023235"/>
    </source>
</evidence>
<dbReference type="FunFam" id="3.30.70.1560:FF:000001">
    <property type="entry name" value="Pseudouridine synthase"/>
    <property type="match status" value="1"/>
</dbReference>
<dbReference type="GO" id="GO:0003723">
    <property type="term" value="F:RNA binding"/>
    <property type="evidence" value="ECO:0007669"/>
    <property type="project" value="UniProtKB-KW"/>
</dbReference>
<evidence type="ECO:0000259" key="6">
    <source>
        <dbReference type="SMART" id="SM00363"/>
    </source>
</evidence>
<dbReference type="Pfam" id="PF01479">
    <property type="entry name" value="S4"/>
    <property type="match status" value="1"/>
</dbReference>
<dbReference type="RefSeq" id="WP_243116859.1">
    <property type="nucleotide sequence ID" value="NZ_JAOQNU010000014.1"/>
</dbReference>
<dbReference type="InterPro" id="IPR002942">
    <property type="entry name" value="S4_RNA-bd"/>
</dbReference>
<dbReference type="InterPro" id="IPR018496">
    <property type="entry name" value="PsdUridine_synth_RsuA/RluB_CS"/>
</dbReference>
<dbReference type="GO" id="GO:0005829">
    <property type="term" value="C:cytosol"/>
    <property type="evidence" value="ECO:0007669"/>
    <property type="project" value="UniProtKB-ARBA"/>
</dbReference>
<accession>A0A4V2SWX7</accession>
<dbReference type="PANTHER" id="PTHR47683">
    <property type="entry name" value="PSEUDOURIDINE SYNTHASE FAMILY PROTEIN-RELATED"/>
    <property type="match status" value="1"/>
</dbReference>
<dbReference type="InterPro" id="IPR020103">
    <property type="entry name" value="PsdUridine_synth_cat_dom_sf"/>
</dbReference>
<dbReference type="SUPFAM" id="SSF55174">
    <property type="entry name" value="Alpha-L RNA-binding motif"/>
    <property type="match status" value="1"/>
</dbReference>
<dbReference type="InterPro" id="IPR042092">
    <property type="entry name" value="PsdUridine_s_RsuA/RluB/E/F_cat"/>
</dbReference>
<comment type="caution">
    <text evidence="7">The sequence shown here is derived from an EMBL/GenBank/DDBJ whole genome shotgun (WGS) entry which is preliminary data.</text>
</comment>